<feature type="transmembrane region" description="Helical" evidence="1">
    <location>
        <begin position="78"/>
        <end position="97"/>
    </location>
</feature>
<feature type="transmembrane region" description="Helical" evidence="1">
    <location>
        <begin position="223"/>
        <end position="244"/>
    </location>
</feature>
<dbReference type="AlphaFoldDB" id="A0A3S2VUY0"/>
<dbReference type="EMBL" id="SACO01000003">
    <property type="protein sequence ID" value="RVU06447.1"/>
    <property type="molecule type" value="Genomic_DNA"/>
</dbReference>
<feature type="transmembrane region" description="Helical" evidence="1">
    <location>
        <begin position="310"/>
        <end position="327"/>
    </location>
</feature>
<feature type="transmembrane region" description="Helical" evidence="1">
    <location>
        <begin position="256"/>
        <end position="277"/>
    </location>
</feature>
<sequence length="385" mass="40701">MYSESELAKAVEAGILAPAQLDALRAHIAVQRGEASTADDEQIRLVTGFNDIFVTIAVALVIFAAWAMGFIPDGNGKTLWLSGLSTAAASWLMAEVFTRNKRMALPSIVLLLSFVVGLGFFGGGLAEQGMTYHDVTHTLGVQGWQNGIADTPSQHSYTAQELYPWQVELIAAIAAISAGIGAVLHWLRFRVAITVAAVVAAVVLLILSGVAAATGTQLESNTFVAPAALACGLLVFALAMRFDLKDPARTTLRADIAFWLHLLAAPLIAHPLFYWIGVTSGDSISTMAASGVVLLYVFFGLVALAVDRRALLVSALAYVLIALARLLEGNGHISESLALTALIIGSALLTLSAYWGKIRNGLIQRLPAILTMHLPSGHLPSGIKP</sequence>
<feature type="transmembrane region" description="Helical" evidence="1">
    <location>
        <begin position="333"/>
        <end position="355"/>
    </location>
</feature>
<keyword evidence="1" id="KW-0472">Membrane</keyword>
<protein>
    <recommendedName>
        <fullName evidence="4">DUF2157 domain-containing protein</fullName>
    </recommendedName>
</protein>
<feature type="transmembrane region" description="Helical" evidence="1">
    <location>
        <begin position="163"/>
        <end position="184"/>
    </location>
</feature>
<evidence type="ECO:0000313" key="3">
    <source>
        <dbReference type="Proteomes" id="UP000282837"/>
    </source>
</evidence>
<evidence type="ECO:0000313" key="2">
    <source>
        <dbReference type="EMBL" id="RVU06447.1"/>
    </source>
</evidence>
<dbReference type="Proteomes" id="UP000282837">
    <property type="component" value="Unassembled WGS sequence"/>
</dbReference>
<evidence type="ECO:0000256" key="1">
    <source>
        <dbReference type="SAM" id="Phobius"/>
    </source>
</evidence>
<accession>A0A3S2VUY0</accession>
<proteinExistence type="predicted"/>
<name>A0A3S2VUY0_9SPHN</name>
<reference evidence="2 3" key="1">
    <citation type="submission" date="2019-01" db="EMBL/GenBank/DDBJ databases">
        <authorList>
            <person name="Chen W.-M."/>
        </authorList>
    </citation>
    <scope>NUCLEOTIDE SEQUENCE [LARGE SCALE GENOMIC DNA]</scope>
    <source>
        <strain evidence="2 3">FSY-9</strain>
    </source>
</reference>
<feature type="transmembrane region" description="Helical" evidence="1">
    <location>
        <begin position="191"/>
        <end position="211"/>
    </location>
</feature>
<evidence type="ECO:0008006" key="4">
    <source>
        <dbReference type="Google" id="ProtNLM"/>
    </source>
</evidence>
<feature type="transmembrane region" description="Helical" evidence="1">
    <location>
        <begin position="52"/>
        <end position="72"/>
    </location>
</feature>
<organism evidence="2 3">
    <name type="scientific">Novosphingobium umbonatum</name>
    <dbReference type="NCBI Taxonomy" id="1908524"/>
    <lineage>
        <taxon>Bacteria</taxon>
        <taxon>Pseudomonadati</taxon>
        <taxon>Pseudomonadota</taxon>
        <taxon>Alphaproteobacteria</taxon>
        <taxon>Sphingomonadales</taxon>
        <taxon>Sphingomonadaceae</taxon>
        <taxon>Novosphingobium</taxon>
    </lineage>
</organism>
<keyword evidence="1" id="KW-0812">Transmembrane</keyword>
<comment type="caution">
    <text evidence="2">The sequence shown here is derived from an EMBL/GenBank/DDBJ whole genome shotgun (WGS) entry which is preliminary data.</text>
</comment>
<dbReference type="OrthoDB" id="9770600at2"/>
<keyword evidence="1" id="KW-1133">Transmembrane helix</keyword>
<feature type="transmembrane region" description="Helical" evidence="1">
    <location>
        <begin position="283"/>
        <end position="303"/>
    </location>
</feature>
<feature type="transmembrane region" description="Helical" evidence="1">
    <location>
        <begin position="104"/>
        <end position="126"/>
    </location>
</feature>
<dbReference type="RefSeq" id="WP_127707355.1">
    <property type="nucleotide sequence ID" value="NZ_SACO01000003.1"/>
</dbReference>
<keyword evidence="3" id="KW-1185">Reference proteome</keyword>
<gene>
    <name evidence="2" type="ORF">EOE18_06435</name>
</gene>